<proteinExistence type="predicted"/>
<name>A0A9P9H9B3_FUSSL</name>
<evidence type="ECO:0000313" key="16">
    <source>
        <dbReference type="Proteomes" id="UP000736672"/>
    </source>
</evidence>
<gene>
    <name evidence="15" type="ORF">B0J15DRAFT_398155</name>
</gene>
<dbReference type="Gene3D" id="1.10.510.10">
    <property type="entry name" value="Transferase(Phosphotransferase) domain 1"/>
    <property type="match status" value="1"/>
</dbReference>
<dbReference type="PROSITE" id="PS00108">
    <property type="entry name" value="PROTEIN_KINASE_ST"/>
    <property type="match status" value="1"/>
</dbReference>
<dbReference type="InterPro" id="IPR000719">
    <property type="entry name" value="Prot_kinase_dom"/>
</dbReference>
<keyword evidence="5" id="KW-0808">Transferase</keyword>
<dbReference type="InterPro" id="IPR045269">
    <property type="entry name" value="Atg1-like"/>
</dbReference>
<keyword evidence="16" id="KW-1185">Reference proteome</keyword>
<evidence type="ECO:0000256" key="3">
    <source>
        <dbReference type="ARBA" id="ARBA00022448"/>
    </source>
</evidence>
<evidence type="ECO:0000256" key="5">
    <source>
        <dbReference type="ARBA" id="ARBA00022679"/>
    </source>
</evidence>
<evidence type="ECO:0000256" key="2">
    <source>
        <dbReference type="ARBA" id="ARBA00012513"/>
    </source>
</evidence>
<organism evidence="15 16">
    <name type="scientific">Fusarium solani</name>
    <name type="common">Filamentous fungus</name>
    <dbReference type="NCBI Taxonomy" id="169388"/>
    <lineage>
        <taxon>Eukaryota</taxon>
        <taxon>Fungi</taxon>
        <taxon>Dikarya</taxon>
        <taxon>Ascomycota</taxon>
        <taxon>Pezizomycotina</taxon>
        <taxon>Sordariomycetes</taxon>
        <taxon>Hypocreomycetidae</taxon>
        <taxon>Hypocreales</taxon>
        <taxon>Nectriaceae</taxon>
        <taxon>Fusarium</taxon>
        <taxon>Fusarium solani species complex</taxon>
    </lineage>
</organism>
<dbReference type="AlphaFoldDB" id="A0A9P9H9B3"/>
<keyword evidence="8" id="KW-0067">ATP-binding</keyword>
<dbReference type="PROSITE" id="PS50011">
    <property type="entry name" value="PROTEIN_KINASE_DOM"/>
    <property type="match status" value="1"/>
</dbReference>
<dbReference type="GO" id="GO:0034045">
    <property type="term" value="C:phagophore assembly site membrane"/>
    <property type="evidence" value="ECO:0007669"/>
    <property type="project" value="UniProtKB-SubCell"/>
</dbReference>
<feature type="domain" description="Protein kinase" evidence="14">
    <location>
        <begin position="1"/>
        <end position="222"/>
    </location>
</feature>
<comment type="caution">
    <text evidence="15">The sequence shown here is derived from an EMBL/GenBank/DDBJ whole genome shotgun (WGS) entry which is preliminary data.</text>
</comment>
<evidence type="ECO:0000256" key="7">
    <source>
        <dbReference type="ARBA" id="ARBA00022777"/>
    </source>
</evidence>
<keyword evidence="6" id="KW-0547">Nucleotide-binding</keyword>
<evidence type="ECO:0000256" key="12">
    <source>
        <dbReference type="ARBA" id="ARBA00047899"/>
    </source>
</evidence>
<evidence type="ECO:0000256" key="8">
    <source>
        <dbReference type="ARBA" id="ARBA00022840"/>
    </source>
</evidence>
<keyword evidence="7 15" id="KW-0418">Kinase</keyword>
<dbReference type="SMART" id="SM00220">
    <property type="entry name" value="S_TKc"/>
    <property type="match status" value="1"/>
</dbReference>
<dbReference type="GO" id="GO:0010506">
    <property type="term" value="P:regulation of autophagy"/>
    <property type="evidence" value="ECO:0007669"/>
    <property type="project" value="InterPro"/>
</dbReference>
<dbReference type="EC" id="2.7.11.1" evidence="2"/>
<evidence type="ECO:0000313" key="15">
    <source>
        <dbReference type="EMBL" id="KAH7252920.1"/>
    </source>
</evidence>
<dbReference type="EMBL" id="JAGTJS010000011">
    <property type="protein sequence ID" value="KAH7252920.1"/>
    <property type="molecule type" value="Genomic_DNA"/>
</dbReference>
<comment type="catalytic activity">
    <reaction evidence="13">
        <text>L-seryl-[protein] + ATP = O-phospho-L-seryl-[protein] + ADP + H(+)</text>
        <dbReference type="Rhea" id="RHEA:17989"/>
        <dbReference type="Rhea" id="RHEA-COMP:9863"/>
        <dbReference type="Rhea" id="RHEA-COMP:11604"/>
        <dbReference type="ChEBI" id="CHEBI:15378"/>
        <dbReference type="ChEBI" id="CHEBI:29999"/>
        <dbReference type="ChEBI" id="CHEBI:30616"/>
        <dbReference type="ChEBI" id="CHEBI:83421"/>
        <dbReference type="ChEBI" id="CHEBI:456216"/>
        <dbReference type="EC" id="2.7.11.1"/>
    </reaction>
</comment>
<dbReference type="InterPro" id="IPR011009">
    <property type="entry name" value="Kinase-like_dom_sf"/>
</dbReference>
<dbReference type="SUPFAM" id="SSF56112">
    <property type="entry name" value="Protein kinase-like (PK-like)"/>
    <property type="match status" value="1"/>
</dbReference>
<evidence type="ECO:0000259" key="14">
    <source>
        <dbReference type="PROSITE" id="PS50011"/>
    </source>
</evidence>
<keyword evidence="9" id="KW-0653">Protein transport</keyword>
<evidence type="ECO:0000256" key="6">
    <source>
        <dbReference type="ARBA" id="ARBA00022741"/>
    </source>
</evidence>
<evidence type="ECO:0000256" key="11">
    <source>
        <dbReference type="ARBA" id="ARBA00030237"/>
    </source>
</evidence>
<comment type="catalytic activity">
    <reaction evidence="12">
        <text>L-threonyl-[protein] + ATP = O-phospho-L-threonyl-[protein] + ADP + H(+)</text>
        <dbReference type="Rhea" id="RHEA:46608"/>
        <dbReference type="Rhea" id="RHEA-COMP:11060"/>
        <dbReference type="Rhea" id="RHEA-COMP:11605"/>
        <dbReference type="ChEBI" id="CHEBI:15378"/>
        <dbReference type="ChEBI" id="CHEBI:30013"/>
        <dbReference type="ChEBI" id="CHEBI:30616"/>
        <dbReference type="ChEBI" id="CHEBI:61977"/>
        <dbReference type="ChEBI" id="CHEBI:456216"/>
        <dbReference type="EC" id="2.7.11.1"/>
    </reaction>
</comment>
<dbReference type="InterPro" id="IPR008271">
    <property type="entry name" value="Ser/Thr_kinase_AS"/>
</dbReference>
<dbReference type="OrthoDB" id="10252171at2759"/>
<dbReference type="GO" id="GO:0005524">
    <property type="term" value="F:ATP binding"/>
    <property type="evidence" value="ECO:0007669"/>
    <property type="project" value="UniProtKB-KW"/>
</dbReference>
<dbReference type="GO" id="GO:0005829">
    <property type="term" value="C:cytosol"/>
    <property type="evidence" value="ECO:0007669"/>
    <property type="project" value="TreeGrafter"/>
</dbReference>
<dbReference type="GO" id="GO:0015031">
    <property type="term" value="P:protein transport"/>
    <property type="evidence" value="ECO:0007669"/>
    <property type="project" value="UniProtKB-KW"/>
</dbReference>
<accession>A0A9P9H9B3</accession>
<dbReference type="Proteomes" id="UP000736672">
    <property type="component" value="Unassembled WGS sequence"/>
</dbReference>
<comment type="subcellular location">
    <subcellularLocation>
        <location evidence="1">Preautophagosomal structure membrane</location>
        <topology evidence="1">Peripheral membrane protein</topology>
    </subcellularLocation>
</comment>
<protein>
    <recommendedName>
        <fullName evidence="2">non-specific serine/threonine protein kinase</fullName>
        <ecNumber evidence="2">2.7.11.1</ecNumber>
    </recommendedName>
    <alternativeName>
        <fullName evidence="11">Autophagy-related protein 1</fullName>
    </alternativeName>
</protein>
<reference evidence="15" key="1">
    <citation type="journal article" date="2021" name="Nat. Commun.">
        <title>Genetic determinants of endophytism in the Arabidopsis root mycobiome.</title>
        <authorList>
            <person name="Mesny F."/>
            <person name="Miyauchi S."/>
            <person name="Thiergart T."/>
            <person name="Pickel B."/>
            <person name="Atanasova L."/>
            <person name="Karlsson M."/>
            <person name="Huettel B."/>
            <person name="Barry K.W."/>
            <person name="Haridas S."/>
            <person name="Chen C."/>
            <person name="Bauer D."/>
            <person name="Andreopoulos W."/>
            <person name="Pangilinan J."/>
            <person name="LaButti K."/>
            <person name="Riley R."/>
            <person name="Lipzen A."/>
            <person name="Clum A."/>
            <person name="Drula E."/>
            <person name="Henrissat B."/>
            <person name="Kohler A."/>
            <person name="Grigoriev I.V."/>
            <person name="Martin F.M."/>
            <person name="Hacquard S."/>
        </authorList>
    </citation>
    <scope>NUCLEOTIDE SEQUENCE</scope>
    <source>
        <strain evidence="15">FSSC 5 MPI-SDFR-AT-0091</strain>
    </source>
</reference>
<dbReference type="Pfam" id="PF00069">
    <property type="entry name" value="Pkinase"/>
    <property type="match status" value="1"/>
</dbReference>
<evidence type="ECO:0000256" key="10">
    <source>
        <dbReference type="ARBA" id="ARBA00023006"/>
    </source>
</evidence>
<keyword evidence="4" id="KW-0723">Serine/threonine-protein kinase</keyword>
<sequence>MLTSPAQYAKYFAKTLGWYTSRSKLYIAMEYFPAGDLHSYALKHAPLPENECCEIASQILRGLAAMHQESFAHRDVKPQNILIHQSPQSVPPARWWVKLADFGITKRLEAGTSGSTRRNGTLLYMAPELLISELSNGSRFDYPAVDMWALGVTTFFILTKSLPFQDLSSVIEYASDANRSFPGAALVDCKVSVDGRAFIRALMRRKPIVRLDSGAAMRHAWNHSLLLETQTAPRHGG</sequence>
<dbReference type="GO" id="GO:0004674">
    <property type="term" value="F:protein serine/threonine kinase activity"/>
    <property type="evidence" value="ECO:0007669"/>
    <property type="project" value="UniProtKB-KW"/>
</dbReference>
<keyword evidence="3" id="KW-0813">Transport</keyword>
<evidence type="ECO:0000256" key="1">
    <source>
        <dbReference type="ARBA" id="ARBA00004623"/>
    </source>
</evidence>
<evidence type="ECO:0000256" key="9">
    <source>
        <dbReference type="ARBA" id="ARBA00022927"/>
    </source>
</evidence>
<keyword evidence="10" id="KW-0072">Autophagy</keyword>
<dbReference type="PANTHER" id="PTHR24348">
    <property type="entry name" value="SERINE/THREONINE-PROTEIN KINASE UNC-51-RELATED"/>
    <property type="match status" value="1"/>
</dbReference>
<dbReference type="GO" id="GO:0005776">
    <property type="term" value="C:autophagosome"/>
    <property type="evidence" value="ECO:0007669"/>
    <property type="project" value="TreeGrafter"/>
</dbReference>
<dbReference type="GO" id="GO:0000045">
    <property type="term" value="P:autophagosome assembly"/>
    <property type="evidence" value="ECO:0007669"/>
    <property type="project" value="TreeGrafter"/>
</dbReference>
<dbReference type="PANTHER" id="PTHR24348:SF22">
    <property type="entry name" value="NON-SPECIFIC SERINE_THREONINE PROTEIN KINASE"/>
    <property type="match status" value="1"/>
</dbReference>
<evidence type="ECO:0000256" key="13">
    <source>
        <dbReference type="ARBA" id="ARBA00048679"/>
    </source>
</evidence>
<evidence type="ECO:0000256" key="4">
    <source>
        <dbReference type="ARBA" id="ARBA00022527"/>
    </source>
</evidence>